<dbReference type="NCBIfam" id="TIGR01934">
    <property type="entry name" value="MenG_MenH_UbiE"/>
    <property type="match status" value="1"/>
</dbReference>
<comment type="caution">
    <text evidence="6">The sequence shown here is derived from an EMBL/GenBank/DDBJ whole genome shotgun (WGS) entry which is preliminary data.</text>
</comment>
<dbReference type="EMBL" id="CAICTM010002098">
    <property type="protein sequence ID" value="CAB9527893.1"/>
    <property type="molecule type" value="Genomic_DNA"/>
</dbReference>
<organism evidence="6 7">
    <name type="scientific">Seminavis robusta</name>
    <dbReference type="NCBI Taxonomy" id="568900"/>
    <lineage>
        <taxon>Eukaryota</taxon>
        <taxon>Sar</taxon>
        <taxon>Stramenopiles</taxon>
        <taxon>Ochrophyta</taxon>
        <taxon>Bacillariophyta</taxon>
        <taxon>Bacillariophyceae</taxon>
        <taxon>Bacillariophycidae</taxon>
        <taxon>Naviculales</taxon>
        <taxon>Naviculaceae</taxon>
        <taxon>Seminavis</taxon>
    </lineage>
</organism>
<accession>A0A9N8HYW1</accession>
<feature type="compositionally biased region" description="Low complexity" evidence="4">
    <location>
        <begin position="315"/>
        <end position="326"/>
    </location>
</feature>
<dbReference type="InterPro" id="IPR029063">
    <property type="entry name" value="SAM-dependent_MTases_sf"/>
</dbReference>
<evidence type="ECO:0000256" key="3">
    <source>
        <dbReference type="ARBA" id="ARBA00022691"/>
    </source>
</evidence>
<sequence>MSPIPILIVVGVAVLGIFSHQVIKEQQGVPPPLDFGDASAEKGYSMFDFIAHRYDAINRILAFRMDVGWRKQMVQLILAEVQDVADPKILDVATGTADVALMTASMIPSATIVGVDPSNGMLDVGRRKIQNQHRQDQIQLQWADARDLTSTLEQSSFHAATMAFGIRNVPERNVALCEIYNVLTPEALLTILEFSEPSTTEGAILERAAGVFIQHVVPFVGGILSGQPRMYKHLQNSIKNFPSPVEFEAYVNSLVCTSSTQPSFYVEQVQHLNFGSVQLYSIRSLKPLVEPVPEQVHQQEIPVPGEPVDEEEAVVEPTVEAETVAA</sequence>
<keyword evidence="5" id="KW-0732">Signal</keyword>
<name>A0A9N8HYW1_9STRA</name>
<dbReference type="PANTHER" id="PTHR43591:SF24">
    <property type="entry name" value="2-METHOXY-6-POLYPRENYL-1,4-BENZOQUINOL METHYLASE, MITOCHONDRIAL"/>
    <property type="match status" value="1"/>
</dbReference>
<feature type="chain" id="PRO_5040378649" evidence="5">
    <location>
        <begin position="20"/>
        <end position="326"/>
    </location>
</feature>
<dbReference type="Pfam" id="PF01209">
    <property type="entry name" value="Ubie_methyltran"/>
    <property type="match status" value="1"/>
</dbReference>
<dbReference type="PROSITE" id="PS51608">
    <property type="entry name" value="SAM_MT_UBIE"/>
    <property type="match status" value="1"/>
</dbReference>
<dbReference type="InterPro" id="IPR004033">
    <property type="entry name" value="UbiE/COQ5_MeTrFase"/>
</dbReference>
<dbReference type="Gene3D" id="3.40.50.150">
    <property type="entry name" value="Vaccinia Virus protein VP39"/>
    <property type="match status" value="1"/>
</dbReference>
<evidence type="ECO:0000256" key="4">
    <source>
        <dbReference type="SAM" id="MobiDB-lite"/>
    </source>
</evidence>
<feature type="signal peptide" evidence="5">
    <location>
        <begin position="1"/>
        <end position="19"/>
    </location>
</feature>
<dbReference type="PANTHER" id="PTHR43591">
    <property type="entry name" value="METHYLTRANSFERASE"/>
    <property type="match status" value="1"/>
</dbReference>
<evidence type="ECO:0000313" key="7">
    <source>
        <dbReference type="Proteomes" id="UP001153069"/>
    </source>
</evidence>
<evidence type="ECO:0000256" key="1">
    <source>
        <dbReference type="ARBA" id="ARBA00022603"/>
    </source>
</evidence>
<feature type="region of interest" description="Disordered" evidence="4">
    <location>
        <begin position="305"/>
        <end position="326"/>
    </location>
</feature>
<reference evidence="6" key="1">
    <citation type="submission" date="2020-06" db="EMBL/GenBank/DDBJ databases">
        <authorList>
            <consortium name="Plant Systems Biology data submission"/>
        </authorList>
    </citation>
    <scope>NUCLEOTIDE SEQUENCE</scope>
    <source>
        <strain evidence="6">D6</strain>
    </source>
</reference>
<keyword evidence="2" id="KW-0808">Transferase</keyword>
<evidence type="ECO:0000256" key="2">
    <source>
        <dbReference type="ARBA" id="ARBA00022679"/>
    </source>
</evidence>
<dbReference type="GO" id="GO:0008168">
    <property type="term" value="F:methyltransferase activity"/>
    <property type="evidence" value="ECO:0007669"/>
    <property type="project" value="UniProtKB-KW"/>
</dbReference>
<keyword evidence="3" id="KW-0949">S-adenosyl-L-methionine</keyword>
<evidence type="ECO:0000313" key="6">
    <source>
        <dbReference type="EMBL" id="CAB9527893.1"/>
    </source>
</evidence>
<gene>
    <name evidence="6" type="ORF">SEMRO_2100_G314490.1</name>
</gene>
<dbReference type="SUPFAM" id="SSF53335">
    <property type="entry name" value="S-adenosyl-L-methionine-dependent methyltransferases"/>
    <property type="match status" value="1"/>
</dbReference>
<dbReference type="Proteomes" id="UP001153069">
    <property type="component" value="Unassembled WGS sequence"/>
</dbReference>
<dbReference type="OrthoDB" id="6329284at2759"/>
<evidence type="ECO:0000256" key="5">
    <source>
        <dbReference type="SAM" id="SignalP"/>
    </source>
</evidence>
<dbReference type="AlphaFoldDB" id="A0A9N8HYW1"/>
<protein>
    <submittedName>
        <fullName evidence="6">Demethylmenaquinone methyltransferase</fullName>
    </submittedName>
</protein>
<keyword evidence="1 6" id="KW-0489">Methyltransferase</keyword>
<proteinExistence type="predicted"/>
<dbReference type="GO" id="GO:0032259">
    <property type="term" value="P:methylation"/>
    <property type="evidence" value="ECO:0007669"/>
    <property type="project" value="UniProtKB-KW"/>
</dbReference>
<keyword evidence="7" id="KW-1185">Reference proteome</keyword>